<dbReference type="EMBL" id="LYBM01000007">
    <property type="protein sequence ID" value="ODA34543.1"/>
    <property type="molecule type" value="Genomic_DNA"/>
</dbReference>
<feature type="compositionally biased region" description="Basic and acidic residues" evidence="1">
    <location>
        <begin position="1"/>
        <end position="17"/>
    </location>
</feature>
<sequence length="74" mass="8323">MKLLKQDKKASKGDKKGNAKIKNGKNMASTVRPFCERIHFGFTAKESKTRSNEVLLFQIVEMSPTNSGRHNQSV</sequence>
<feature type="region of interest" description="Disordered" evidence="1">
    <location>
        <begin position="1"/>
        <end position="25"/>
    </location>
</feature>
<keyword evidence="3" id="KW-1185">Reference proteome</keyword>
<dbReference type="Proteomes" id="UP000094936">
    <property type="component" value="Unassembled WGS sequence"/>
</dbReference>
<evidence type="ECO:0000313" key="3">
    <source>
        <dbReference type="Proteomes" id="UP000094936"/>
    </source>
</evidence>
<organism evidence="2 3">
    <name type="scientific">Veronia pacifica</name>
    <dbReference type="NCBI Taxonomy" id="1080227"/>
    <lineage>
        <taxon>Bacteria</taxon>
        <taxon>Pseudomonadati</taxon>
        <taxon>Pseudomonadota</taxon>
        <taxon>Gammaproteobacteria</taxon>
        <taxon>Vibrionales</taxon>
        <taxon>Vibrionaceae</taxon>
        <taxon>Veronia</taxon>
    </lineage>
</organism>
<dbReference type="AlphaFoldDB" id="A0A1C3EMR6"/>
<name>A0A1C3EMR6_9GAMM</name>
<reference evidence="2 3" key="1">
    <citation type="submission" date="2016-05" db="EMBL/GenBank/DDBJ databases">
        <title>Genomic Taxonomy of the Vibrionaceae.</title>
        <authorList>
            <person name="Gomez-Gil B."/>
            <person name="Enciso-Ibarra J."/>
        </authorList>
    </citation>
    <scope>NUCLEOTIDE SEQUENCE [LARGE SCALE GENOMIC DNA]</scope>
    <source>
        <strain evidence="2 3">CAIM 1920</strain>
    </source>
</reference>
<evidence type="ECO:0000313" key="2">
    <source>
        <dbReference type="EMBL" id="ODA34543.1"/>
    </source>
</evidence>
<accession>A0A1C3EMR6</accession>
<gene>
    <name evidence="2" type="ORF">A8L45_06120</name>
</gene>
<proteinExistence type="predicted"/>
<dbReference type="STRING" id="1080227.A8L45_06120"/>
<evidence type="ECO:0000256" key="1">
    <source>
        <dbReference type="SAM" id="MobiDB-lite"/>
    </source>
</evidence>
<comment type="caution">
    <text evidence="2">The sequence shown here is derived from an EMBL/GenBank/DDBJ whole genome shotgun (WGS) entry which is preliminary data.</text>
</comment>
<protein>
    <submittedName>
        <fullName evidence="2">Uncharacterized protein</fullName>
    </submittedName>
</protein>